<dbReference type="AlphaFoldDB" id="A0A9W8YNV6"/>
<dbReference type="GO" id="GO:0008932">
    <property type="term" value="F:lytic endotransglycosylase activity"/>
    <property type="evidence" value="ECO:0007669"/>
    <property type="project" value="TreeGrafter"/>
</dbReference>
<evidence type="ECO:0000313" key="3">
    <source>
        <dbReference type="EMBL" id="KAJ4389322.1"/>
    </source>
</evidence>
<feature type="domain" description="LysM" evidence="2">
    <location>
        <begin position="61"/>
        <end position="105"/>
    </location>
</feature>
<dbReference type="OrthoDB" id="2107166at2759"/>
<dbReference type="PANTHER" id="PTHR33734">
    <property type="entry name" value="LYSM DOMAIN-CONTAINING GPI-ANCHORED PROTEIN 2"/>
    <property type="match status" value="1"/>
</dbReference>
<dbReference type="Pfam" id="PF01476">
    <property type="entry name" value="LysM"/>
    <property type="match status" value="2"/>
</dbReference>
<keyword evidence="4" id="KW-1185">Reference proteome</keyword>
<feature type="domain" description="LysM" evidence="2">
    <location>
        <begin position="204"/>
        <end position="248"/>
    </location>
</feature>
<dbReference type="InterPro" id="IPR018392">
    <property type="entry name" value="LysM"/>
</dbReference>
<gene>
    <name evidence="3" type="ORF">N0V93_006788</name>
</gene>
<protein>
    <recommendedName>
        <fullName evidence="2">LysM domain-containing protein</fullName>
    </recommendedName>
</protein>
<dbReference type="InterPro" id="IPR036779">
    <property type="entry name" value="LysM_dom_sf"/>
</dbReference>
<organism evidence="3 4">
    <name type="scientific">Gnomoniopsis smithogilvyi</name>
    <dbReference type="NCBI Taxonomy" id="1191159"/>
    <lineage>
        <taxon>Eukaryota</taxon>
        <taxon>Fungi</taxon>
        <taxon>Dikarya</taxon>
        <taxon>Ascomycota</taxon>
        <taxon>Pezizomycotina</taxon>
        <taxon>Sordariomycetes</taxon>
        <taxon>Sordariomycetidae</taxon>
        <taxon>Diaporthales</taxon>
        <taxon>Gnomoniaceae</taxon>
        <taxon>Gnomoniopsis</taxon>
    </lineage>
</organism>
<evidence type="ECO:0000259" key="2">
    <source>
        <dbReference type="PROSITE" id="PS51782"/>
    </source>
</evidence>
<dbReference type="EMBL" id="JAPEVB010000004">
    <property type="protein sequence ID" value="KAJ4389322.1"/>
    <property type="molecule type" value="Genomic_DNA"/>
</dbReference>
<dbReference type="Proteomes" id="UP001140453">
    <property type="component" value="Unassembled WGS sequence"/>
</dbReference>
<dbReference type="SMART" id="SM00257">
    <property type="entry name" value="LysM"/>
    <property type="match status" value="2"/>
</dbReference>
<dbReference type="PANTHER" id="PTHR33734:SF22">
    <property type="entry name" value="MEMBRANE-BOUND LYTIC MUREIN TRANSGLYCOSYLASE D"/>
    <property type="match status" value="1"/>
</dbReference>
<reference evidence="3" key="1">
    <citation type="submission" date="2022-10" db="EMBL/GenBank/DDBJ databases">
        <title>Tapping the CABI collections for fungal endophytes: first genome assemblies for Collariella, Neodidymelliopsis, Ascochyta clinopodiicola, Didymella pomorum, Didymosphaeria variabile, Neocosmospora piperis and Neocucurbitaria cava.</title>
        <authorList>
            <person name="Hill R."/>
        </authorList>
    </citation>
    <scope>NUCLEOTIDE SEQUENCE</scope>
    <source>
        <strain evidence="3">IMI 355082</strain>
    </source>
</reference>
<evidence type="ECO:0000256" key="1">
    <source>
        <dbReference type="SAM" id="SignalP"/>
    </source>
</evidence>
<dbReference type="SUPFAM" id="SSF54106">
    <property type="entry name" value="LysM domain"/>
    <property type="match status" value="2"/>
</dbReference>
<dbReference type="PROSITE" id="PS51782">
    <property type="entry name" value="LYSM"/>
    <property type="match status" value="2"/>
</dbReference>
<accession>A0A9W8YNV6</accession>
<dbReference type="Gene3D" id="3.10.350.10">
    <property type="entry name" value="LysM domain"/>
    <property type="match status" value="2"/>
</dbReference>
<name>A0A9W8YNV6_9PEZI</name>
<dbReference type="CDD" id="cd00118">
    <property type="entry name" value="LysM"/>
    <property type="match status" value="2"/>
</dbReference>
<feature type="signal peptide" evidence="1">
    <location>
        <begin position="1"/>
        <end position="19"/>
    </location>
</feature>
<evidence type="ECO:0000313" key="4">
    <source>
        <dbReference type="Proteomes" id="UP001140453"/>
    </source>
</evidence>
<keyword evidence="1" id="KW-0732">Signal</keyword>
<feature type="chain" id="PRO_5040868285" description="LysM domain-containing protein" evidence="1">
    <location>
        <begin position="20"/>
        <end position="261"/>
    </location>
</feature>
<comment type="caution">
    <text evidence="3">The sequence shown here is derived from an EMBL/GenBank/DDBJ whole genome shotgun (WGS) entry which is preliminary data.</text>
</comment>
<sequence length="261" mass="25712">MLALKLFVAVVTFLSYVSASPAFHPGTAVQNAHKRGTLSRALHARASAAPAAAAAASNGTQTVTVQAGDSLGKIAPKFGVGICDIAKASGIANPNVITPGQTLTIPAPTANPDNTSCLPPAAPPASAGCVAGGPDRLVIPTAGLSAELAAKFLNITLNSFAAANPKAFASAGNNASVEALAATNLTGSSIMTVPVCPNSQCTISQGVVKSGDIFDSIAAAAGSTTGQILALNPGIDRLNLAVGQTFTLPSKCQNLTGAATN</sequence>
<proteinExistence type="predicted"/>